<dbReference type="RefSeq" id="WP_142896970.1">
    <property type="nucleotide sequence ID" value="NZ_ML660055.1"/>
</dbReference>
<dbReference type="PANTHER" id="PTHR43250:SF2">
    <property type="entry name" value="EXODEOXYRIBONUCLEASE III"/>
    <property type="match status" value="1"/>
</dbReference>
<evidence type="ECO:0000256" key="7">
    <source>
        <dbReference type="PIRSR" id="PIRSR604808-3"/>
    </source>
</evidence>
<sequence length="264" mass="30075">MSVRLITWNVNSLRQRLDHLARITEEQSPQVVCLQETKVQNGDFPVEAIKSMGYEHLSIHGQKSYNGVAILSRLPFETEDRRVWCEKDDCRHLSVTVAGGLEIHNFYVPSGGNVPDPEQNDKFAHKLQFLTEMAAWAKSDKVAQRKAVLVGDMNVAPFEQDVWNHKRLVKSVGHTPVETEHMLALHAAGDFVDVGRHFVPLPEPLYSWWGYRFKEAFARDYGWRLDHVLASPALAPSVSAMQILRDSRSWEKPSDHVPIMVDID</sequence>
<feature type="binding site" evidence="6">
    <location>
        <position position="152"/>
    </location>
    <ligand>
        <name>Mg(2+)</name>
        <dbReference type="ChEBI" id="CHEBI:18420"/>
        <label>1</label>
    </ligand>
</feature>
<keyword evidence="10" id="KW-1185">Reference proteome</keyword>
<evidence type="ECO:0000256" key="5">
    <source>
        <dbReference type="PIRSR" id="PIRSR604808-1"/>
    </source>
</evidence>
<evidence type="ECO:0000313" key="9">
    <source>
        <dbReference type="EMBL" id="TQV79790.1"/>
    </source>
</evidence>
<feature type="binding site" evidence="6">
    <location>
        <position position="154"/>
    </location>
    <ligand>
        <name>Mg(2+)</name>
        <dbReference type="ChEBI" id="CHEBI:18420"/>
        <label>1</label>
    </ligand>
</feature>
<proteinExistence type="inferred from homology"/>
<feature type="active site" description="Proton donor/acceptor" evidence="5">
    <location>
        <position position="152"/>
    </location>
</feature>
<dbReference type="PROSITE" id="PS51435">
    <property type="entry name" value="AP_NUCLEASE_F1_4"/>
    <property type="match status" value="1"/>
</dbReference>
<dbReference type="GO" id="GO:0006281">
    <property type="term" value="P:DNA repair"/>
    <property type="evidence" value="ECO:0007669"/>
    <property type="project" value="InterPro"/>
</dbReference>
<dbReference type="PANTHER" id="PTHR43250">
    <property type="entry name" value="EXODEOXYRIBONUCLEASE III"/>
    <property type="match status" value="1"/>
</dbReference>
<feature type="site" description="Interaction with DNA substrate" evidence="7">
    <location>
        <position position="256"/>
    </location>
</feature>
<evidence type="ECO:0000256" key="2">
    <source>
        <dbReference type="ARBA" id="ARBA00022723"/>
    </source>
</evidence>
<dbReference type="InterPro" id="IPR004808">
    <property type="entry name" value="AP_endonuc_1"/>
</dbReference>
<evidence type="ECO:0000256" key="3">
    <source>
        <dbReference type="ARBA" id="ARBA00022801"/>
    </source>
</evidence>
<feature type="active site" evidence="5">
    <location>
        <position position="107"/>
    </location>
</feature>
<dbReference type="GO" id="GO:0008311">
    <property type="term" value="F:double-stranded DNA 3'-5' DNA exonuclease activity"/>
    <property type="evidence" value="ECO:0007669"/>
    <property type="project" value="UniProtKB-EC"/>
</dbReference>
<dbReference type="NCBIfam" id="TIGR00195">
    <property type="entry name" value="exoDNase_III"/>
    <property type="match status" value="1"/>
</dbReference>
<dbReference type="InterPro" id="IPR005135">
    <property type="entry name" value="Endo/exonuclease/phosphatase"/>
</dbReference>
<evidence type="ECO:0000256" key="4">
    <source>
        <dbReference type="ARBA" id="ARBA00022842"/>
    </source>
</evidence>
<dbReference type="SUPFAM" id="SSF56219">
    <property type="entry name" value="DNase I-like"/>
    <property type="match status" value="1"/>
</dbReference>
<feature type="binding site" evidence="6">
    <location>
        <position position="255"/>
    </location>
    <ligand>
        <name>Mg(2+)</name>
        <dbReference type="ChEBI" id="CHEBI:18420"/>
        <label>1</label>
    </ligand>
</feature>
<dbReference type="CDD" id="cd09086">
    <property type="entry name" value="ExoIII-like_AP-endo"/>
    <property type="match status" value="1"/>
</dbReference>
<keyword evidence="4 6" id="KW-0460">Magnesium</keyword>
<comment type="cofactor">
    <cofactor evidence="6">
        <name>Mg(2+)</name>
        <dbReference type="ChEBI" id="CHEBI:18420"/>
    </cofactor>
    <cofactor evidence="6">
        <name>Mn(2+)</name>
        <dbReference type="ChEBI" id="CHEBI:29035"/>
    </cofactor>
    <text evidence="6">Probably binds two magnesium or manganese ions per subunit.</text>
</comment>
<dbReference type="EC" id="3.1.11.2" evidence="9"/>
<dbReference type="GO" id="GO:0046872">
    <property type="term" value="F:metal ion binding"/>
    <property type="evidence" value="ECO:0007669"/>
    <property type="project" value="UniProtKB-KW"/>
</dbReference>
<dbReference type="Gene3D" id="3.60.10.10">
    <property type="entry name" value="Endonuclease/exonuclease/phosphatase"/>
    <property type="match status" value="1"/>
</dbReference>
<feature type="domain" description="Endonuclease/exonuclease/phosphatase" evidence="8">
    <location>
        <begin position="6"/>
        <end position="256"/>
    </location>
</feature>
<dbReference type="EMBL" id="VHSH01000004">
    <property type="protein sequence ID" value="TQV79790.1"/>
    <property type="molecule type" value="Genomic_DNA"/>
</dbReference>
<keyword evidence="6" id="KW-0464">Manganese</keyword>
<keyword evidence="3 9" id="KW-0378">Hydrolase</keyword>
<evidence type="ECO:0000256" key="1">
    <source>
        <dbReference type="ARBA" id="ARBA00007092"/>
    </source>
</evidence>
<feature type="site" description="Transition state stabilizer" evidence="7">
    <location>
        <position position="154"/>
    </location>
</feature>
<dbReference type="InterPro" id="IPR037493">
    <property type="entry name" value="ExoIII-like"/>
</dbReference>
<dbReference type="Proteomes" id="UP000315252">
    <property type="component" value="Unassembled WGS sequence"/>
</dbReference>
<evidence type="ECO:0000256" key="6">
    <source>
        <dbReference type="PIRSR" id="PIRSR604808-2"/>
    </source>
</evidence>
<dbReference type="OrthoDB" id="9803914at2"/>
<feature type="binding site" evidence="6">
    <location>
        <position position="36"/>
    </location>
    <ligand>
        <name>Mg(2+)</name>
        <dbReference type="ChEBI" id="CHEBI:18420"/>
        <label>1</label>
    </ligand>
</feature>
<feature type="site" description="Important for catalytic activity" evidence="7">
    <location>
        <position position="226"/>
    </location>
</feature>
<dbReference type="Pfam" id="PF03372">
    <property type="entry name" value="Exo_endo_phos"/>
    <property type="match status" value="1"/>
</dbReference>
<name>A0A545TRD7_9PROT</name>
<comment type="similarity">
    <text evidence="1">Belongs to the DNA repair enzymes AP/ExoA family.</text>
</comment>
<reference evidence="9 10" key="1">
    <citation type="submission" date="2019-06" db="EMBL/GenBank/DDBJ databases">
        <title>Whole genome sequence for Rhodospirillaceae sp. R148.</title>
        <authorList>
            <person name="Wang G."/>
        </authorList>
    </citation>
    <scope>NUCLEOTIDE SEQUENCE [LARGE SCALE GENOMIC DNA]</scope>
    <source>
        <strain evidence="9 10">R148</strain>
    </source>
</reference>
<protein>
    <submittedName>
        <fullName evidence="9">Exodeoxyribonuclease III</fullName>
        <ecNumber evidence="9">3.1.11.2</ecNumber>
    </submittedName>
</protein>
<dbReference type="NCBIfam" id="TIGR00633">
    <property type="entry name" value="xth"/>
    <property type="match status" value="1"/>
</dbReference>
<keyword evidence="2 6" id="KW-0479">Metal-binding</keyword>
<feature type="binding site" evidence="6">
    <location>
        <position position="9"/>
    </location>
    <ligand>
        <name>Mg(2+)</name>
        <dbReference type="ChEBI" id="CHEBI:18420"/>
        <label>1</label>
    </ligand>
</feature>
<evidence type="ECO:0000259" key="8">
    <source>
        <dbReference type="Pfam" id="PF03372"/>
    </source>
</evidence>
<organism evidence="9 10">
    <name type="scientific">Denitrobaculum tricleocarpae</name>
    <dbReference type="NCBI Taxonomy" id="2591009"/>
    <lineage>
        <taxon>Bacteria</taxon>
        <taxon>Pseudomonadati</taxon>
        <taxon>Pseudomonadota</taxon>
        <taxon>Alphaproteobacteria</taxon>
        <taxon>Rhodospirillales</taxon>
        <taxon>Rhodospirillaceae</taxon>
        <taxon>Denitrobaculum</taxon>
    </lineage>
</organism>
<comment type="caution">
    <text evidence="9">The sequence shown here is derived from an EMBL/GenBank/DDBJ whole genome shotgun (WGS) entry which is preliminary data.</text>
</comment>
<gene>
    <name evidence="9" type="primary">xth</name>
    <name evidence="9" type="ORF">FKG95_13905</name>
</gene>
<dbReference type="InterPro" id="IPR036691">
    <property type="entry name" value="Endo/exonu/phosph_ase_sf"/>
</dbReference>
<feature type="active site" description="Proton acceptor" evidence="5">
    <location>
        <position position="256"/>
    </location>
</feature>
<dbReference type="AlphaFoldDB" id="A0A545TRD7"/>
<accession>A0A545TRD7</accession>
<evidence type="ECO:0000313" key="10">
    <source>
        <dbReference type="Proteomes" id="UP000315252"/>
    </source>
</evidence>
<feature type="binding site" evidence="6">
    <location>
        <position position="256"/>
    </location>
    <ligand>
        <name>Mg(2+)</name>
        <dbReference type="ChEBI" id="CHEBI:18420"/>
        <label>1</label>
    </ligand>
</feature>